<feature type="domain" description="N-acetyltransferase" evidence="3">
    <location>
        <begin position="7"/>
        <end position="165"/>
    </location>
</feature>
<dbReference type="GO" id="GO:0016747">
    <property type="term" value="F:acyltransferase activity, transferring groups other than amino-acyl groups"/>
    <property type="evidence" value="ECO:0007669"/>
    <property type="project" value="InterPro"/>
</dbReference>
<dbReference type="PANTHER" id="PTHR43877">
    <property type="entry name" value="AMINOALKYLPHOSPHONATE N-ACETYLTRANSFERASE-RELATED-RELATED"/>
    <property type="match status" value="1"/>
</dbReference>
<evidence type="ECO:0000313" key="4">
    <source>
        <dbReference type="EMBL" id="GGH65680.1"/>
    </source>
</evidence>
<proteinExistence type="predicted"/>
<dbReference type="InterPro" id="IPR000182">
    <property type="entry name" value="GNAT_dom"/>
</dbReference>
<dbReference type="Proteomes" id="UP000600171">
    <property type="component" value="Unassembled WGS sequence"/>
</dbReference>
<dbReference type="RefSeq" id="WP_188360161.1">
    <property type="nucleotide sequence ID" value="NZ_BMDC01000004.1"/>
</dbReference>
<keyword evidence="1" id="KW-0808">Transferase</keyword>
<dbReference type="InterPro" id="IPR050832">
    <property type="entry name" value="Bact_Acetyltransf"/>
</dbReference>
<dbReference type="AlphaFoldDB" id="A0A917IXK2"/>
<protein>
    <recommendedName>
        <fullName evidence="3">N-acetyltransferase domain-containing protein</fullName>
    </recommendedName>
</protein>
<name>A0A917IXK2_9MICC</name>
<gene>
    <name evidence="4" type="ORF">GCM10007359_19160</name>
</gene>
<dbReference type="PANTHER" id="PTHR43877:SF1">
    <property type="entry name" value="ACETYLTRANSFERASE"/>
    <property type="match status" value="1"/>
</dbReference>
<accession>A0A917IXK2</accession>
<dbReference type="InterPro" id="IPR016181">
    <property type="entry name" value="Acyl_CoA_acyltransferase"/>
</dbReference>
<evidence type="ECO:0000256" key="1">
    <source>
        <dbReference type="ARBA" id="ARBA00022679"/>
    </source>
</evidence>
<dbReference type="Pfam" id="PF00583">
    <property type="entry name" value="Acetyltransf_1"/>
    <property type="match status" value="1"/>
</dbReference>
<evidence type="ECO:0000256" key="2">
    <source>
        <dbReference type="ARBA" id="ARBA00023315"/>
    </source>
</evidence>
<keyword evidence="2" id="KW-0012">Acyltransferase</keyword>
<organism evidence="4 5">
    <name type="scientific">Rothia aerolata</name>
    <dbReference type="NCBI Taxonomy" id="1812262"/>
    <lineage>
        <taxon>Bacteria</taxon>
        <taxon>Bacillati</taxon>
        <taxon>Actinomycetota</taxon>
        <taxon>Actinomycetes</taxon>
        <taxon>Micrococcales</taxon>
        <taxon>Micrococcaceae</taxon>
        <taxon>Rothia</taxon>
    </lineage>
</organism>
<evidence type="ECO:0000259" key="3">
    <source>
        <dbReference type="PROSITE" id="PS51186"/>
    </source>
</evidence>
<comment type="caution">
    <text evidence="4">The sequence shown here is derived from an EMBL/GenBank/DDBJ whole genome shotgun (WGS) entry which is preliminary data.</text>
</comment>
<evidence type="ECO:0000313" key="5">
    <source>
        <dbReference type="Proteomes" id="UP000600171"/>
    </source>
</evidence>
<dbReference type="Gene3D" id="3.40.630.30">
    <property type="match status" value="1"/>
</dbReference>
<dbReference type="PROSITE" id="PS51186">
    <property type="entry name" value="GNAT"/>
    <property type="match status" value="1"/>
</dbReference>
<dbReference type="EMBL" id="BMDC01000004">
    <property type="protein sequence ID" value="GGH65680.1"/>
    <property type="molecule type" value="Genomic_DNA"/>
</dbReference>
<sequence length="165" mass="17989">MKSHAPLELRPTSEADRTFIARLNFLTDTFGDETAQLTPEFDQDFRFYVENWDPVDGGFVAWAGNVPAGGVWLLWGSAELHGSGFIEEGTPELAIAIEPRFRGTGLASQLLEAAIDLAREIGAPGISLAVSSGNHQARGVYEHKGFGLADVESDSDNYTVMEIRF</sequence>
<keyword evidence="5" id="KW-1185">Reference proteome</keyword>
<reference evidence="4 5" key="1">
    <citation type="journal article" date="2014" name="Int. J. Syst. Evol. Microbiol.">
        <title>Complete genome sequence of Corynebacterium casei LMG S-19264T (=DSM 44701T), isolated from a smear-ripened cheese.</title>
        <authorList>
            <consortium name="US DOE Joint Genome Institute (JGI-PGF)"/>
            <person name="Walter F."/>
            <person name="Albersmeier A."/>
            <person name="Kalinowski J."/>
            <person name="Ruckert C."/>
        </authorList>
    </citation>
    <scope>NUCLEOTIDE SEQUENCE [LARGE SCALE GENOMIC DNA]</scope>
    <source>
        <strain evidence="4 5">CCM 8669</strain>
    </source>
</reference>
<dbReference type="SUPFAM" id="SSF55729">
    <property type="entry name" value="Acyl-CoA N-acyltransferases (Nat)"/>
    <property type="match status" value="1"/>
</dbReference>
<dbReference type="CDD" id="cd04301">
    <property type="entry name" value="NAT_SF"/>
    <property type="match status" value="1"/>
</dbReference>